<proteinExistence type="predicted"/>
<gene>
    <name evidence="1" type="ORF">SLS58_009179</name>
</gene>
<evidence type="ECO:0000313" key="2">
    <source>
        <dbReference type="Proteomes" id="UP001521184"/>
    </source>
</evidence>
<feature type="non-terminal residue" evidence="1">
    <location>
        <position position="175"/>
    </location>
</feature>
<comment type="caution">
    <text evidence="1">The sequence shown here is derived from an EMBL/GenBank/DDBJ whole genome shotgun (WGS) entry which is preliminary data.</text>
</comment>
<dbReference type="Gene3D" id="2.120.10.70">
    <property type="entry name" value="Fucose-specific lectin"/>
    <property type="match status" value="1"/>
</dbReference>
<organism evidence="1 2">
    <name type="scientific">Diplodia intermedia</name>
    <dbReference type="NCBI Taxonomy" id="856260"/>
    <lineage>
        <taxon>Eukaryota</taxon>
        <taxon>Fungi</taxon>
        <taxon>Dikarya</taxon>
        <taxon>Ascomycota</taxon>
        <taxon>Pezizomycotina</taxon>
        <taxon>Dothideomycetes</taxon>
        <taxon>Dothideomycetes incertae sedis</taxon>
        <taxon>Botryosphaeriales</taxon>
        <taxon>Botryosphaeriaceae</taxon>
        <taxon>Diplodia</taxon>
    </lineage>
</organism>
<protein>
    <submittedName>
        <fullName evidence="1">Uncharacterized protein</fullName>
    </submittedName>
</protein>
<sequence length="175" mass="19723">MDSVAGEDLFKNPTPISASFYACSANAAQTPNLTLYFLDSNSSLRQLQTSNPSDPYWTLGSFDNSIKIPDNSHIATYSCQHPSYLDRSDAWFQDSEGYFDAFDGKGLTRVDNNDVAAGKTITIHKPPVNASLALVPHYIYDYNRTAKTPWVSLFFVDSNVLWQYHYHQDGKLDFM</sequence>
<keyword evidence="2" id="KW-1185">Reference proteome</keyword>
<evidence type="ECO:0000313" key="1">
    <source>
        <dbReference type="EMBL" id="KAL1637752.1"/>
    </source>
</evidence>
<reference evidence="1 2" key="1">
    <citation type="journal article" date="2023" name="Plant Dis.">
        <title>First Report of Diplodia intermedia Causing Canker and Dieback Diseases on Apple Trees in Canada.</title>
        <authorList>
            <person name="Ellouze W."/>
            <person name="Ilyukhin E."/>
            <person name="Sulman M."/>
            <person name="Ali S."/>
        </authorList>
    </citation>
    <scope>NUCLEOTIDE SEQUENCE [LARGE SCALE GENOMIC DNA]</scope>
    <source>
        <strain evidence="1 2">M45-28</strain>
    </source>
</reference>
<dbReference type="EMBL" id="JAKEKT020000085">
    <property type="protein sequence ID" value="KAL1637752.1"/>
    <property type="molecule type" value="Genomic_DNA"/>
</dbReference>
<accession>A0ABR3TE81</accession>
<name>A0ABR3TE81_9PEZI</name>
<dbReference type="Proteomes" id="UP001521184">
    <property type="component" value="Unassembled WGS sequence"/>
</dbReference>